<dbReference type="Proteomes" id="UP000196230">
    <property type="component" value="Unassembled WGS sequence"/>
</dbReference>
<dbReference type="Pfam" id="PF11452">
    <property type="entry name" value="DUF3000"/>
    <property type="match status" value="1"/>
</dbReference>
<gene>
    <name evidence="1" type="ORF">FM125_00915</name>
</gene>
<name>A0A1R4I9J6_9MICC</name>
<dbReference type="EMBL" id="FUKP01000007">
    <property type="protein sequence ID" value="SJN16490.1"/>
    <property type="molecule type" value="Genomic_DNA"/>
</dbReference>
<organism evidence="1 2">
    <name type="scientific">Micrococcus lylae</name>
    <dbReference type="NCBI Taxonomy" id="1273"/>
    <lineage>
        <taxon>Bacteria</taxon>
        <taxon>Bacillati</taxon>
        <taxon>Actinomycetota</taxon>
        <taxon>Actinomycetes</taxon>
        <taxon>Micrococcales</taxon>
        <taxon>Micrococcaceae</taxon>
        <taxon>Micrococcus</taxon>
    </lineage>
</organism>
<dbReference type="RefSeq" id="WP_087133355.1">
    <property type="nucleotide sequence ID" value="NZ_FUKP01000007.1"/>
</dbReference>
<protein>
    <submittedName>
        <fullName evidence="1">Uncharacterized protein Q1 colocalized with Q</fullName>
    </submittedName>
</protein>
<evidence type="ECO:0000313" key="2">
    <source>
        <dbReference type="Proteomes" id="UP000196230"/>
    </source>
</evidence>
<dbReference type="AlphaFoldDB" id="A0A1R4I9J6"/>
<reference evidence="1 2" key="1">
    <citation type="submission" date="2017-02" db="EMBL/GenBank/DDBJ databases">
        <authorList>
            <person name="Peterson S.W."/>
        </authorList>
    </citation>
    <scope>NUCLEOTIDE SEQUENCE [LARGE SCALE GENOMIC DNA]</scope>
    <source>
        <strain evidence="1 2">2B3F</strain>
    </source>
</reference>
<proteinExistence type="predicted"/>
<dbReference type="InterPro" id="IPR021555">
    <property type="entry name" value="DUF3000"/>
</dbReference>
<evidence type="ECO:0000313" key="1">
    <source>
        <dbReference type="EMBL" id="SJN16490.1"/>
    </source>
</evidence>
<sequence length="207" mass="22005">MTLVGLQNGARPGASPALPGAFRTALRELRDASPRREVRLREIAAPQGLAPHAVALAADVRPLSDAEDIPPAVATGRFVLLHDPEGSELWQGTFRVVTYIKAGLELDVAEDPMLGAVAWTWLVDSLELRHADYTAAGGTATRILAESFGTLAERPDATEIEMRASWTPGGRAMGAHLEAWAEMVCAFAGLPPQPDGVTALPVLRKDA</sequence>
<accession>A0A1R4I9J6</accession>